<dbReference type="Gramene" id="PGSC0003DMT400080703">
    <property type="protein sequence ID" value="PGSC0003DMT400080703"/>
    <property type="gene ID" value="PGSC0003DMG400031430"/>
</dbReference>
<organism evidence="1 2">
    <name type="scientific">Solanum tuberosum</name>
    <name type="common">Potato</name>
    <dbReference type="NCBI Taxonomy" id="4113"/>
    <lineage>
        <taxon>Eukaryota</taxon>
        <taxon>Viridiplantae</taxon>
        <taxon>Streptophyta</taxon>
        <taxon>Embryophyta</taxon>
        <taxon>Tracheophyta</taxon>
        <taxon>Spermatophyta</taxon>
        <taxon>Magnoliopsida</taxon>
        <taxon>eudicotyledons</taxon>
        <taxon>Gunneridae</taxon>
        <taxon>Pentapetalae</taxon>
        <taxon>asterids</taxon>
        <taxon>lamiids</taxon>
        <taxon>Solanales</taxon>
        <taxon>Solanaceae</taxon>
        <taxon>Solanoideae</taxon>
        <taxon>Solaneae</taxon>
        <taxon>Solanum</taxon>
    </lineage>
</organism>
<proteinExistence type="predicted"/>
<dbReference type="HOGENOM" id="CLU_2780840_0_0_1"/>
<reference evidence="2" key="1">
    <citation type="journal article" date="2011" name="Nature">
        <title>Genome sequence and analysis of the tuber crop potato.</title>
        <authorList>
            <consortium name="The Potato Genome Sequencing Consortium"/>
        </authorList>
    </citation>
    <scope>NUCLEOTIDE SEQUENCE [LARGE SCALE GENOMIC DNA]</scope>
    <source>
        <strain evidence="2">cv. DM1-3 516 R44</strain>
    </source>
</reference>
<dbReference type="EnsemblPlants" id="PGSC0003DMT400080703">
    <property type="protein sequence ID" value="PGSC0003DMT400080703"/>
    <property type="gene ID" value="PGSC0003DMG400031430"/>
</dbReference>
<dbReference type="PaxDb" id="4113-PGSC0003DMT400080703"/>
<reference evidence="1" key="2">
    <citation type="submission" date="2015-06" db="UniProtKB">
        <authorList>
            <consortium name="EnsemblPlants"/>
        </authorList>
    </citation>
    <scope>IDENTIFICATION</scope>
    <source>
        <strain evidence="1">DM1-3 516 R44</strain>
    </source>
</reference>
<accession>M1D3V2</accession>
<dbReference type="AlphaFoldDB" id="M1D3V2"/>
<evidence type="ECO:0000313" key="2">
    <source>
        <dbReference type="Proteomes" id="UP000011115"/>
    </source>
</evidence>
<name>M1D3V2_SOLTU</name>
<evidence type="ECO:0000313" key="1">
    <source>
        <dbReference type="EnsemblPlants" id="PGSC0003DMT400080703"/>
    </source>
</evidence>
<dbReference type="Proteomes" id="UP000011115">
    <property type="component" value="Unassembled WGS sequence"/>
</dbReference>
<protein>
    <submittedName>
        <fullName evidence="1">Uncharacterized protein</fullName>
    </submittedName>
</protein>
<dbReference type="InParanoid" id="M1D3V2"/>
<keyword evidence="2" id="KW-1185">Reference proteome</keyword>
<sequence length="69" mass="8399">MNECRESHTKLEFELSSSEKGRKQVDIHVVYTGIQSEKNTIYRFEAQKYRWKGQKYKVQIKLQVREFEN</sequence>